<dbReference type="CDD" id="cd14014">
    <property type="entry name" value="STKc_PknB_like"/>
    <property type="match status" value="1"/>
</dbReference>
<dbReference type="EMBL" id="LYDR01000039">
    <property type="protein sequence ID" value="ODA34834.1"/>
    <property type="molecule type" value="Genomic_DNA"/>
</dbReference>
<evidence type="ECO:0000256" key="1">
    <source>
        <dbReference type="SAM" id="Phobius"/>
    </source>
</evidence>
<feature type="transmembrane region" description="Helical" evidence="1">
    <location>
        <begin position="379"/>
        <end position="398"/>
    </location>
</feature>
<feature type="transmembrane region" description="Helical" evidence="1">
    <location>
        <begin position="498"/>
        <end position="514"/>
    </location>
</feature>
<feature type="domain" description="Protein kinase" evidence="2">
    <location>
        <begin position="30"/>
        <end position="272"/>
    </location>
</feature>
<organism evidence="3 4">
    <name type="scientific">Planctopirus hydrillae</name>
    <dbReference type="NCBI Taxonomy" id="1841610"/>
    <lineage>
        <taxon>Bacteria</taxon>
        <taxon>Pseudomonadati</taxon>
        <taxon>Planctomycetota</taxon>
        <taxon>Planctomycetia</taxon>
        <taxon>Planctomycetales</taxon>
        <taxon>Planctomycetaceae</taxon>
        <taxon>Planctopirus</taxon>
    </lineage>
</organism>
<dbReference type="Pfam" id="PF00069">
    <property type="entry name" value="Pkinase"/>
    <property type="match status" value="1"/>
</dbReference>
<keyword evidence="1" id="KW-0472">Membrane</keyword>
<gene>
    <name evidence="3" type="ORF">A6X21_04040</name>
</gene>
<keyword evidence="4" id="KW-1185">Reference proteome</keyword>
<reference evidence="3 4" key="1">
    <citation type="submission" date="2016-05" db="EMBL/GenBank/DDBJ databases">
        <title>Genomic and physiological characterization of Planctopirus sp. isolated from fresh water lake.</title>
        <authorList>
            <person name="Subhash Y."/>
            <person name="Ramana C."/>
        </authorList>
    </citation>
    <scope>NUCLEOTIDE SEQUENCE [LARGE SCALE GENOMIC DNA]</scope>
    <source>
        <strain evidence="3 4">JC280</strain>
    </source>
</reference>
<keyword evidence="1" id="KW-1133">Transmembrane helix</keyword>
<feature type="transmembrane region" description="Helical" evidence="1">
    <location>
        <begin position="410"/>
        <end position="433"/>
    </location>
</feature>
<dbReference type="OrthoDB" id="6111975at2"/>
<dbReference type="InterPro" id="IPR011009">
    <property type="entry name" value="Kinase-like_dom_sf"/>
</dbReference>
<dbReference type="GO" id="GO:0005524">
    <property type="term" value="F:ATP binding"/>
    <property type="evidence" value="ECO:0007669"/>
    <property type="project" value="InterPro"/>
</dbReference>
<dbReference type="Proteomes" id="UP000094828">
    <property type="component" value="Unassembled WGS sequence"/>
</dbReference>
<proteinExistence type="predicted"/>
<evidence type="ECO:0000313" key="3">
    <source>
        <dbReference type="EMBL" id="ODA34834.1"/>
    </source>
</evidence>
<protein>
    <recommendedName>
        <fullName evidence="2">Protein kinase domain-containing protein</fullName>
    </recommendedName>
</protein>
<dbReference type="InterPro" id="IPR000719">
    <property type="entry name" value="Prot_kinase_dom"/>
</dbReference>
<dbReference type="PROSITE" id="PS50011">
    <property type="entry name" value="PROTEIN_KINASE_DOM"/>
    <property type="match status" value="1"/>
</dbReference>
<evidence type="ECO:0000259" key="2">
    <source>
        <dbReference type="PROSITE" id="PS50011"/>
    </source>
</evidence>
<keyword evidence="1" id="KW-0812">Transmembrane</keyword>
<dbReference type="AlphaFoldDB" id="A0A1C3ENN2"/>
<dbReference type="Gene3D" id="1.10.510.10">
    <property type="entry name" value="Transferase(Phosphotransferase) domain 1"/>
    <property type="match status" value="1"/>
</dbReference>
<comment type="caution">
    <text evidence="3">The sequence shown here is derived from an EMBL/GenBank/DDBJ whole genome shotgun (WGS) entry which is preliminary data.</text>
</comment>
<evidence type="ECO:0000313" key="4">
    <source>
        <dbReference type="Proteomes" id="UP000094828"/>
    </source>
</evidence>
<dbReference type="InterPro" id="IPR053235">
    <property type="entry name" value="Ser_Thr_kinase"/>
</dbReference>
<dbReference type="GO" id="GO:0005737">
    <property type="term" value="C:cytoplasm"/>
    <property type="evidence" value="ECO:0007669"/>
    <property type="project" value="TreeGrafter"/>
</dbReference>
<dbReference type="SUPFAM" id="SSF56112">
    <property type="entry name" value="Protein kinase-like (PK-like)"/>
    <property type="match status" value="1"/>
</dbReference>
<dbReference type="PANTHER" id="PTHR24361">
    <property type="entry name" value="MITOGEN-ACTIVATED KINASE KINASE KINASE"/>
    <property type="match status" value="1"/>
</dbReference>
<accession>A0A1C3ENN2</accession>
<dbReference type="STRING" id="1841610.A6X21_04040"/>
<feature type="transmembrane region" description="Helical" evidence="1">
    <location>
        <begin position="445"/>
        <end position="463"/>
    </location>
</feature>
<name>A0A1C3ENN2_9PLAN</name>
<dbReference type="GO" id="GO:0004674">
    <property type="term" value="F:protein serine/threonine kinase activity"/>
    <property type="evidence" value="ECO:0007669"/>
    <property type="project" value="TreeGrafter"/>
</dbReference>
<dbReference type="SMART" id="SM00220">
    <property type="entry name" value="S_TKc"/>
    <property type="match status" value="1"/>
</dbReference>
<feature type="transmembrane region" description="Helical" evidence="1">
    <location>
        <begin position="526"/>
        <end position="548"/>
    </location>
</feature>
<sequence>MIHFHVAGTKKGGVCMRFQYAPQSRPLAGYVITRGIQRGGFGEVYEGLSAGGKRVALKLLQRGTEIELRGVRQCLNLNHPNLVSIYDILYDNEACAWIVMEYIDGVTLDDVIANHPQGLPHDEVAEWFSGIVQGLEYLHSRGIVHRDLKPANIYRAHGVVKIGDVGLSKLMDQVDALHTQTIGTVHYMAPEVSHGRYGPSIDYYSLAVILYELLTGKVPFSGETTGEVLMRHLTHLPETTHLPPALRPVLQKALAKNAAERYPSLQEFHTAVMAALVPAGFEPVATVAREPVARSIPAKTQQPVSLYEVKKDLPPMPALQPPVPLTEFLPSGHESDYQRLAQRNRAETIRSRQWSPANASHGEVARLIPGGWLGGWSQAVFLTMVLSMGLAAALAIALPPFVPSPPWRNLTGMGLLAAQSALVVLALQTIFWWSRRDSTPAPLTWMSSLLLGGMLGACGYLLMNYLMAENLLAAPEHAAMVRQLGAQKLRLDGGVPGWLSWVLYFASLVALGNWSQQASLNRDERFSAMTILFSTMAGWMLSFVIWFPPVWGCLFAAWISCVLQLSTPVIQVTTTDRESE</sequence>